<proteinExistence type="predicted"/>
<dbReference type="PANTHER" id="PTHR37947">
    <property type="entry name" value="BLL2462 PROTEIN"/>
    <property type="match status" value="1"/>
</dbReference>
<dbReference type="EMBL" id="AP018042">
    <property type="protein sequence ID" value="BAX82185.1"/>
    <property type="molecule type" value="Genomic_DNA"/>
</dbReference>
<feature type="transmembrane region" description="Helical" evidence="1">
    <location>
        <begin position="667"/>
        <end position="690"/>
    </location>
</feature>
<reference evidence="3" key="2">
    <citation type="journal article" date="2020" name="Antonie Van Leeuwenhoek">
        <title>Labilibaculum antarcticum sp. nov., a novel facultative anaerobic, psychrotorelant bacterium isolated from marine sediment of Antarctica.</title>
        <authorList>
            <person name="Watanabe M."/>
            <person name="Kojima H."/>
            <person name="Fukui M."/>
        </authorList>
    </citation>
    <scope>NUCLEOTIDE SEQUENCE [LARGE SCALE GENOMIC DNA]</scope>
    <source>
        <strain evidence="3">SPP2</strain>
    </source>
</reference>
<feature type="transmembrane region" description="Helical" evidence="1">
    <location>
        <begin position="12"/>
        <end position="32"/>
    </location>
</feature>
<accession>A0A1Y1CP96</accession>
<protein>
    <recommendedName>
        <fullName evidence="4">VWA domain-containing protein</fullName>
    </recommendedName>
</protein>
<keyword evidence="3" id="KW-1185">Reference proteome</keyword>
<organism evidence="2 3">
    <name type="scientific">Labilibaculum antarcticum</name>
    <dbReference type="NCBI Taxonomy" id="1717717"/>
    <lineage>
        <taxon>Bacteria</taxon>
        <taxon>Pseudomonadati</taxon>
        <taxon>Bacteroidota</taxon>
        <taxon>Bacteroidia</taxon>
        <taxon>Marinilabiliales</taxon>
        <taxon>Marinifilaceae</taxon>
        <taxon>Labilibaculum</taxon>
    </lineage>
</organism>
<evidence type="ECO:0000313" key="2">
    <source>
        <dbReference type="EMBL" id="BAX82185.1"/>
    </source>
</evidence>
<dbReference type="KEGG" id="mbas:ALGA_3893"/>
<keyword evidence="1" id="KW-0472">Membrane</keyword>
<keyword evidence="1" id="KW-0812">Transmembrane</keyword>
<name>A0A1Y1CP96_9BACT</name>
<evidence type="ECO:0008006" key="4">
    <source>
        <dbReference type="Google" id="ProtNLM"/>
    </source>
</evidence>
<dbReference type="AlphaFoldDB" id="A0A1Y1CP96"/>
<evidence type="ECO:0000256" key="1">
    <source>
        <dbReference type="SAM" id="Phobius"/>
    </source>
</evidence>
<dbReference type="PANTHER" id="PTHR37947:SF1">
    <property type="entry name" value="BLL2462 PROTEIN"/>
    <property type="match status" value="1"/>
</dbReference>
<dbReference type="RefSeq" id="WP_145957688.1">
    <property type="nucleotide sequence ID" value="NZ_AP018042.1"/>
</dbReference>
<keyword evidence="1" id="KW-1133">Transmembrane helix</keyword>
<reference evidence="2 3" key="1">
    <citation type="journal article" date="2018" name="Mar. Genomics">
        <title>Complete genome sequence of Marinifilaceae bacterium strain SPP2, isolated from the Antarctic marine sediment.</title>
        <authorList>
            <person name="Watanabe M."/>
            <person name="Kojima H."/>
            <person name="Fukui M."/>
        </authorList>
    </citation>
    <scope>NUCLEOTIDE SEQUENCE [LARGE SCALE GENOMIC DNA]</scope>
    <source>
        <strain evidence="2 3">SPP2</strain>
    </source>
</reference>
<dbReference type="OrthoDB" id="9763076at2"/>
<evidence type="ECO:0000313" key="3">
    <source>
        <dbReference type="Proteomes" id="UP000218267"/>
    </source>
</evidence>
<gene>
    <name evidence="2" type="ORF">ALGA_3893</name>
</gene>
<dbReference type="Proteomes" id="UP000218267">
    <property type="component" value="Chromosome"/>
</dbReference>
<sequence length="697" mass="79683">MNITIVSEYSLWWVLPFALVSFLLVVWVYFFKRPYHKDLSLPKLYILAFLRGFSILLLLLLILEPKLKYSSEKIEKPLLVFAQDNSKSIGLSSDSLFYLNEYPSEIEKFLESLNSEFEIKKISFGSEVKELSNFDYSETNTNFSDLFEFLKNNYGNSSNVQVVIASDGLYNKGSNPRYDLQDVSFPIHTLQLGDTARIEDVSVMSVKTNELGFVNSKLPVRIGVKATNFDSELVQLKISKGSKILISDEIRIKNNSFYIEKDFFITPEKAGLQKFKVDIIADKNEHSKINNHYEFVVDVLDNQRKIAICFDQYHPDIAAIQSAVNENLNFTVELINLAQKQADLGKYNLVVLYQIPSHLNSYSGFLQQIQQKEIPILMVVGGNSDISAVNKLNLGVTISGNESIFSESSFVGNETFNLFDLKKSNREILEKMPPLLSPLGIYDFSSEHQVIGYQGIKSIQTTNPQIAFTHRDNQKTAWIFGEGVWRWKLHLARMNESPMVFVDLINQVVQYLSLKIDRNQLVVKYAKSVSEGDEIVFDVEMYNKSYELVNQANMDFILTNQEGKSFNYSFEKRSGKYQLKIKALTKGNYSFVAKTQEIENNLEQTGQFIVSSNSTESNNLQADLKMLSQISSLSEGEVFGLSELPEIVKKIRGNEHSQSTLSVETKYGNLIEMLFLLIIIIILMISEWFLRKYWLGI</sequence>
<feature type="transmembrane region" description="Helical" evidence="1">
    <location>
        <begin position="44"/>
        <end position="63"/>
    </location>
</feature>